<sequence>MLPHSLHRRDQLSKGEQYVGGLLAAQGRKSMRNIAALLGGGAAEQSMHHFISASTWDWRPAREALARYLQRSAPPSAWVVRPHVIPKVGEWSVGVGPRSDRQAGEPSSGQYAYGLWSASDEVSVPVNWRLFLSDRWTGDQTRRRRAGIPTEVIGTTLEECATATALEPLQSWRLPARPVVFDVPGADVRRLATGFDAISVPLIARVGSLTACEVAAPATPGFGSGPLTARHVLESVKGLRRAVEWVDHASGRRHTSLAMAIPVTLPRPERGTARAGLEGRRPLLLVGEWEDPLLPPTRVWLTDLTRTPVPELLRLTKLSGWTAHGVDNVGARVGLRDFEGRSFGGWHRHMTLASVAHAVAALSEAPSARARTRASMVLGRRVSAAPLGRRPARVPCAGSGSAGARSAPRDAASSPASVHRAGR</sequence>
<organism evidence="3 4">
    <name type="scientific">Streptomyces cremeus</name>
    <dbReference type="NCBI Taxonomy" id="66881"/>
    <lineage>
        <taxon>Bacteria</taxon>
        <taxon>Bacillati</taxon>
        <taxon>Actinomycetota</taxon>
        <taxon>Actinomycetes</taxon>
        <taxon>Kitasatosporales</taxon>
        <taxon>Streptomycetaceae</taxon>
        <taxon>Streptomyces</taxon>
    </lineage>
</organism>
<dbReference type="InterPro" id="IPR039365">
    <property type="entry name" value="IS701-like"/>
</dbReference>
<feature type="region of interest" description="Disordered" evidence="1">
    <location>
        <begin position="388"/>
        <end position="423"/>
    </location>
</feature>
<dbReference type="Proteomes" id="UP001589718">
    <property type="component" value="Unassembled WGS sequence"/>
</dbReference>
<accession>A0ABV5PKA2</accession>
<keyword evidence="4" id="KW-1185">Reference proteome</keyword>
<reference evidence="3 4" key="1">
    <citation type="submission" date="2024-09" db="EMBL/GenBank/DDBJ databases">
        <authorList>
            <person name="Sun Q."/>
            <person name="Mori K."/>
        </authorList>
    </citation>
    <scope>NUCLEOTIDE SEQUENCE [LARGE SCALE GENOMIC DNA]</scope>
    <source>
        <strain evidence="3 4">JCM 4362</strain>
    </source>
</reference>
<comment type="caution">
    <text evidence="3">The sequence shown here is derived from an EMBL/GenBank/DDBJ whole genome shotgun (WGS) entry which is preliminary data.</text>
</comment>
<dbReference type="RefSeq" id="WP_380837666.1">
    <property type="nucleotide sequence ID" value="NZ_JBHMCR010000019.1"/>
</dbReference>
<feature type="compositionally biased region" description="Low complexity" evidence="1">
    <location>
        <begin position="397"/>
        <end position="417"/>
    </location>
</feature>
<dbReference type="PANTHER" id="PTHR33627">
    <property type="entry name" value="TRANSPOSASE"/>
    <property type="match status" value="1"/>
</dbReference>
<dbReference type="EMBL" id="JBHMCR010000019">
    <property type="protein sequence ID" value="MFB9523645.1"/>
    <property type="molecule type" value="Genomic_DNA"/>
</dbReference>
<gene>
    <name evidence="3" type="ORF">ACFFTU_27230</name>
</gene>
<protein>
    <submittedName>
        <fullName evidence="3">IS701 family transposase</fullName>
    </submittedName>
</protein>
<feature type="domain" description="Transposase IS701-like DDE" evidence="2">
    <location>
        <begin position="4"/>
        <end position="212"/>
    </location>
</feature>
<proteinExistence type="predicted"/>
<dbReference type="PANTHER" id="PTHR33627:SF1">
    <property type="entry name" value="TRANSPOSASE"/>
    <property type="match status" value="1"/>
</dbReference>
<dbReference type="InterPro" id="IPR038721">
    <property type="entry name" value="IS701-like_DDE_dom"/>
</dbReference>
<evidence type="ECO:0000313" key="4">
    <source>
        <dbReference type="Proteomes" id="UP001589718"/>
    </source>
</evidence>
<evidence type="ECO:0000256" key="1">
    <source>
        <dbReference type="SAM" id="MobiDB-lite"/>
    </source>
</evidence>
<dbReference type="Pfam" id="PF13546">
    <property type="entry name" value="DDE_5"/>
    <property type="match status" value="1"/>
</dbReference>
<evidence type="ECO:0000313" key="3">
    <source>
        <dbReference type="EMBL" id="MFB9523645.1"/>
    </source>
</evidence>
<evidence type="ECO:0000259" key="2">
    <source>
        <dbReference type="Pfam" id="PF13546"/>
    </source>
</evidence>
<name>A0ABV5PKA2_STRCM</name>